<organism evidence="2 3">
    <name type="scientific">Sordaria brevicollis</name>
    <dbReference type="NCBI Taxonomy" id="83679"/>
    <lineage>
        <taxon>Eukaryota</taxon>
        <taxon>Fungi</taxon>
        <taxon>Dikarya</taxon>
        <taxon>Ascomycota</taxon>
        <taxon>Pezizomycotina</taxon>
        <taxon>Sordariomycetes</taxon>
        <taxon>Sordariomycetidae</taxon>
        <taxon>Sordariales</taxon>
        <taxon>Sordariaceae</taxon>
        <taxon>Sordaria</taxon>
    </lineage>
</organism>
<accession>A0AAE0PEA2</accession>
<gene>
    <name evidence="2" type="ORF">B0T20DRAFT_208065</name>
</gene>
<feature type="region of interest" description="Disordered" evidence="1">
    <location>
        <begin position="90"/>
        <end position="116"/>
    </location>
</feature>
<evidence type="ECO:0000313" key="2">
    <source>
        <dbReference type="EMBL" id="KAK3398416.1"/>
    </source>
</evidence>
<reference evidence="2" key="2">
    <citation type="submission" date="2023-07" db="EMBL/GenBank/DDBJ databases">
        <authorList>
            <consortium name="Lawrence Berkeley National Laboratory"/>
            <person name="Haridas S."/>
            <person name="Hensen N."/>
            <person name="Bonometti L."/>
            <person name="Westerberg I."/>
            <person name="Brannstrom I.O."/>
            <person name="Guillou S."/>
            <person name="Cros-Aarteil S."/>
            <person name="Calhoun S."/>
            <person name="Kuo A."/>
            <person name="Mondo S."/>
            <person name="Pangilinan J."/>
            <person name="Riley R."/>
            <person name="LaButti K."/>
            <person name="Andreopoulos B."/>
            <person name="Lipzen A."/>
            <person name="Chen C."/>
            <person name="Yanf M."/>
            <person name="Daum C."/>
            <person name="Ng V."/>
            <person name="Clum A."/>
            <person name="Steindorff A."/>
            <person name="Ohm R."/>
            <person name="Martin F."/>
            <person name="Silar P."/>
            <person name="Natvig D."/>
            <person name="Lalanne C."/>
            <person name="Gautier V."/>
            <person name="Ament-velasquez S.L."/>
            <person name="Kruys A."/>
            <person name="Hutchinson M.I."/>
            <person name="Powell A.J."/>
            <person name="Barry K."/>
            <person name="Miller A.N."/>
            <person name="Grigoriev I.V."/>
            <person name="Debuchy R."/>
            <person name="Gladieux P."/>
            <person name="Thoren M.H."/>
            <person name="Johannesson H."/>
        </authorList>
    </citation>
    <scope>NUCLEOTIDE SEQUENCE</scope>
    <source>
        <strain evidence="2">FGSC 1904</strain>
    </source>
</reference>
<reference evidence="2" key="1">
    <citation type="journal article" date="2023" name="Mol. Phylogenet. Evol.">
        <title>Genome-scale phylogeny and comparative genomics of the fungal order Sordariales.</title>
        <authorList>
            <person name="Hensen N."/>
            <person name="Bonometti L."/>
            <person name="Westerberg I."/>
            <person name="Brannstrom I.O."/>
            <person name="Guillou S."/>
            <person name="Cros-Aarteil S."/>
            <person name="Calhoun S."/>
            <person name="Haridas S."/>
            <person name="Kuo A."/>
            <person name="Mondo S."/>
            <person name="Pangilinan J."/>
            <person name="Riley R."/>
            <person name="LaButti K."/>
            <person name="Andreopoulos B."/>
            <person name="Lipzen A."/>
            <person name="Chen C."/>
            <person name="Yan M."/>
            <person name="Daum C."/>
            <person name="Ng V."/>
            <person name="Clum A."/>
            <person name="Steindorff A."/>
            <person name="Ohm R.A."/>
            <person name="Martin F."/>
            <person name="Silar P."/>
            <person name="Natvig D.O."/>
            <person name="Lalanne C."/>
            <person name="Gautier V."/>
            <person name="Ament-Velasquez S.L."/>
            <person name="Kruys A."/>
            <person name="Hutchinson M.I."/>
            <person name="Powell A.J."/>
            <person name="Barry K."/>
            <person name="Miller A.N."/>
            <person name="Grigoriev I.V."/>
            <person name="Debuchy R."/>
            <person name="Gladieux P."/>
            <person name="Hiltunen Thoren M."/>
            <person name="Johannesson H."/>
        </authorList>
    </citation>
    <scope>NUCLEOTIDE SEQUENCE</scope>
    <source>
        <strain evidence="2">FGSC 1904</strain>
    </source>
</reference>
<dbReference type="Proteomes" id="UP001281003">
    <property type="component" value="Unassembled WGS sequence"/>
</dbReference>
<protein>
    <submittedName>
        <fullName evidence="2">Uncharacterized protein</fullName>
    </submittedName>
</protein>
<keyword evidence="3" id="KW-1185">Reference proteome</keyword>
<dbReference type="EMBL" id="JAUTDP010000006">
    <property type="protein sequence ID" value="KAK3398416.1"/>
    <property type="molecule type" value="Genomic_DNA"/>
</dbReference>
<proteinExistence type="predicted"/>
<name>A0AAE0PEA2_SORBR</name>
<feature type="compositionally biased region" description="Low complexity" evidence="1">
    <location>
        <begin position="99"/>
        <end position="110"/>
    </location>
</feature>
<dbReference type="AlphaFoldDB" id="A0AAE0PEA2"/>
<comment type="caution">
    <text evidence="2">The sequence shown here is derived from an EMBL/GenBank/DDBJ whole genome shotgun (WGS) entry which is preliminary data.</text>
</comment>
<evidence type="ECO:0000313" key="3">
    <source>
        <dbReference type="Proteomes" id="UP001281003"/>
    </source>
</evidence>
<sequence length="229" mass="25176">MATHFHHRPSNKRHLPLSAFPNLNLLFSGAVLETWGSWRRQPRPRRRRCNIETPHNCLSACLVVRGHCVLPVDLVPHFHHPTTLCIQPGGPIHLPRPPSSASRLPPSGRSQDGHAAGPLSLNVRLHTLWIFAKSGARVEGPPLAWRASSGDGSHISASESWSWRAVSRHHKVLAALHSDLLTLSKSGQAFLPQSRPPLGAWDAFTELGVANELKEMNVQAIICQISTSI</sequence>
<evidence type="ECO:0000256" key="1">
    <source>
        <dbReference type="SAM" id="MobiDB-lite"/>
    </source>
</evidence>